<sequence>MDRISNLPDEVLCHILSFFTTKEAALTSLLSKRWRNLFAFVPNLDIDDSIFLHPEEGKRERDGILQSFMDFVDRVLTLQSTYPIKKVSFKCKTGVDSSRVNHWICNVLQRGVTKLDLFVGLGDDYLLSSEIFISKTLVEMKIGSGVKLEEWDGEVSLPMLRTLVLDSVEFCFDKFKMLLCGCPVLEKLEMFHIEWEDWEETLLSASLKSLKIDSESCFERFSFDTPSLSFLDYSEFVAEDYALVNMENLVDARINLLVTEDQIKRAREPNNDLVEDDEEEEDVVLRFGNVKKLMSGIRNVKKLFLSPTTLEVLSLSCEAMPVFNNLKFLAILSHVDLGWQAMPVLLKNCPHLETLALWGLVHYVTDKCGDACDCVSREDKGRSLISSPVKKLHIKAFRGSIRELRMIKHFLYSFPCLEEMEIHAEENGPTKFEVPGIFDLVVELMVLYNELTSCDVRFMVCDSLYEKWTSQ</sequence>
<dbReference type="Gene3D" id="1.20.1280.50">
    <property type="match status" value="1"/>
</dbReference>
<proteinExistence type="predicted"/>
<dbReference type="SMART" id="SM00579">
    <property type="entry name" value="FBD"/>
    <property type="match status" value="1"/>
</dbReference>
<protein>
    <submittedName>
        <fullName evidence="2">F-box protein</fullName>
    </submittedName>
</protein>
<dbReference type="Gene3D" id="3.80.10.10">
    <property type="entry name" value="Ribonuclease Inhibitor"/>
    <property type="match status" value="1"/>
</dbReference>
<accession>A0ABD1C1H5</accession>
<dbReference type="InterPro" id="IPR032675">
    <property type="entry name" value="LRR_dom_sf"/>
</dbReference>
<dbReference type="SUPFAM" id="SSF52047">
    <property type="entry name" value="RNI-like"/>
    <property type="match status" value="1"/>
</dbReference>
<evidence type="ECO:0000313" key="2">
    <source>
        <dbReference type="EMBL" id="KAL1223334.1"/>
    </source>
</evidence>
<feature type="domain" description="F-box" evidence="1">
    <location>
        <begin position="1"/>
        <end position="37"/>
    </location>
</feature>
<dbReference type="InterPro" id="IPR006566">
    <property type="entry name" value="FBD"/>
</dbReference>
<dbReference type="SMART" id="SM00256">
    <property type="entry name" value="FBOX"/>
    <property type="match status" value="1"/>
</dbReference>
<dbReference type="Pfam" id="PF00646">
    <property type="entry name" value="F-box"/>
    <property type="match status" value="1"/>
</dbReference>
<dbReference type="InterPro" id="IPR036047">
    <property type="entry name" value="F-box-like_dom_sf"/>
</dbReference>
<dbReference type="InterPro" id="IPR055294">
    <property type="entry name" value="FBL60-like"/>
</dbReference>
<dbReference type="EMBL" id="JBANAX010000076">
    <property type="protein sequence ID" value="KAL1223334.1"/>
    <property type="molecule type" value="Genomic_DNA"/>
</dbReference>
<dbReference type="SUPFAM" id="SSF81383">
    <property type="entry name" value="F-box domain"/>
    <property type="match status" value="1"/>
</dbReference>
<name>A0ABD1C1H5_CARAN</name>
<dbReference type="CDD" id="cd22160">
    <property type="entry name" value="F-box_AtFBL13-like"/>
    <property type="match status" value="1"/>
</dbReference>
<comment type="caution">
    <text evidence="2">The sequence shown here is derived from an EMBL/GenBank/DDBJ whole genome shotgun (WGS) entry which is preliminary data.</text>
</comment>
<dbReference type="PROSITE" id="PS50181">
    <property type="entry name" value="FBOX"/>
    <property type="match status" value="1"/>
</dbReference>
<dbReference type="PANTHER" id="PTHR31293">
    <property type="entry name" value="RNI-LIKE SUPERFAMILY PROTEIN"/>
    <property type="match status" value="1"/>
</dbReference>
<reference evidence="2 3" key="1">
    <citation type="submission" date="2024-04" db="EMBL/GenBank/DDBJ databases">
        <title>Genome assembly C_amara_ONT_v2.</title>
        <authorList>
            <person name="Yant L."/>
            <person name="Moore C."/>
            <person name="Slenker M."/>
        </authorList>
    </citation>
    <scope>NUCLEOTIDE SEQUENCE [LARGE SCALE GENOMIC DNA]</scope>
    <source>
        <tissue evidence="2">Leaf</tissue>
    </source>
</reference>
<dbReference type="AlphaFoldDB" id="A0ABD1C1H5"/>
<evidence type="ECO:0000259" key="1">
    <source>
        <dbReference type="PROSITE" id="PS50181"/>
    </source>
</evidence>
<evidence type="ECO:0000313" key="3">
    <source>
        <dbReference type="Proteomes" id="UP001558713"/>
    </source>
</evidence>
<dbReference type="Proteomes" id="UP001558713">
    <property type="component" value="Unassembled WGS sequence"/>
</dbReference>
<dbReference type="Pfam" id="PF24758">
    <property type="entry name" value="LRR_At5g56370"/>
    <property type="match status" value="1"/>
</dbReference>
<gene>
    <name evidence="2" type="ORF">V5N11_025667</name>
</gene>
<keyword evidence="3" id="KW-1185">Reference proteome</keyword>
<dbReference type="InterPro" id="IPR055411">
    <property type="entry name" value="LRR_FXL15/At3g58940/PEG3-like"/>
</dbReference>
<dbReference type="InterPro" id="IPR053781">
    <property type="entry name" value="F-box_AtFBL13-like"/>
</dbReference>
<dbReference type="InterPro" id="IPR001810">
    <property type="entry name" value="F-box_dom"/>
</dbReference>
<organism evidence="2 3">
    <name type="scientific">Cardamine amara subsp. amara</name>
    <dbReference type="NCBI Taxonomy" id="228776"/>
    <lineage>
        <taxon>Eukaryota</taxon>
        <taxon>Viridiplantae</taxon>
        <taxon>Streptophyta</taxon>
        <taxon>Embryophyta</taxon>
        <taxon>Tracheophyta</taxon>
        <taxon>Spermatophyta</taxon>
        <taxon>Magnoliopsida</taxon>
        <taxon>eudicotyledons</taxon>
        <taxon>Gunneridae</taxon>
        <taxon>Pentapetalae</taxon>
        <taxon>rosids</taxon>
        <taxon>malvids</taxon>
        <taxon>Brassicales</taxon>
        <taxon>Brassicaceae</taxon>
        <taxon>Cardamineae</taxon>
        <taxon>Cardamine</taxon>
    </lineage>
</organism>
<dbReference type="PANTHER" id="PTHR31293:SF25">
    <property type="entry name" value="F-BOX_RNI SUPERFAMILY PROTEIN"/>
    <property type="match status" value="1"/>
</dbReference>